<comment type="caution">
    <text evidence="1">The sequence shown here is derived from an EMBL/GenBank/DDBJ whole genome shotgun (WGS) entry which is preliminary data.</text>
</comment>
<dbReference type="EMBL" id="CALSDN010000004">
    <property type="protein sequence ID" value="CAH6720551.1"/>
    <property type="molecule type" value="Genomic_DNA"/>
</dbReference>
<evidence type="ECO:0000313" key="2">
    <source>
        <dbReference type="Proteomes" id="UP001152531"/>
    </source>
</evidence>
<sequence>MLLNSLSNNQKAQLRNAFTLIDGDSKDSKITKDDLINIHQTLGMKITSKEADKMLDGDSINFAQFSNIMAEQLSVLDDRETIFNALKVFSEGSDVKDLIIDVEQLKESVCSTQLGDIGSGDHRLSRSTFDGLVKGFIKETSDGRKLFMASNWLDAYVD</sequence>
<protein>
    <submittedName>
        <fullName evidence="1">Myosin light chain 2</fullName>
    </submittedName>
</protein>
<gene>
    <name evidence="1" type="ORF">CLIB1444_04S02630</name>
</gene>
<reference evidence="1" key="1">
    <citation type="submission" date="2022-06" db="EMBL/GenBank/DDBJ databases">
        <authorList>
            <person name="Legras J.-L."/>
            <person name="Devillers H."/>
            <person name="Grondin C."/>
        </authorList>
    </citation>
    <scope>NUCLEOTIDE SEQUENCE</scope>
    <source>
        <strain evidence="1">CLIB 1444</strain>
    </source>
</reference>
<dbReference type="Proteomes" id="UP001152531">
    <property type="component" value="Unassembled WGS sequence"/>
</dbReference>
<keyword evidence="2" id="KW-1185">Reference proteome</keyword>
<evidence type="ECO:0000313" key="1">
    <source>
        <dbReference type="EMBL" id="CAH6720551.1"/>
    </source>
</evidence>
<proteinExistence type="predicted"/>
<name>A0ACA9Y6P6_9ASCO</name>
<accession>A0ACA9Y6P6</accession>
<organism evidence="1 2">
    <name type="scientific">[Candida] jaroonii</name>
    <dbReference type="NCBI Taxonomy" id="467808"/>
    <lineage>
        <taxon>Eukaryota</taxon>
        <taxon>Fungi</taxon>
        <taxon>Dikarya</taxon>
        <taxon>Ascomycota</taxon>
        <taxon>Saccharomycotina</taxon>
        <taxon>Pichiomycetes</taxon>
        <taxon>Debaryomycetaceae</taxon>
        <taxon>Yamadazyma</taxon>
    </lineage>
</organism>